<proteinExistence type="predicted"/>
<protein>
    <submittedName>
        <fullName evidence="2">Uncharacterized protein</fullName>
    </submittedName>
</protein>
<dbReference type="RefSeq" id="WP_073601309.1">
    <property type="nucleotide sequence ID" value="NZ_MRCB01000036.1"/>
</dbReference>
<dbReference type="AlphaFoldDB" id="A0A1U7H8V6"/>
<gene>
    <name evidence="2" type="ORF">NIES593_20220</name>
</gene>
<evidence type="ECO:0000313" key="3">
    <source>
        <dbReference type="Proteomes" id="UP000186868"/>
    </source>
</evidence>
<reference evidence="2 3" key="1">
    <citation type="submission" date="2016-11" db="EMBL/GenBank/DDBJ databases">
        <title>Draft Genome Sequences of Nine Cyanobacterial Strains from Diverse Habitats.</title>
        <authorList>
            <person name="Zhu T."/>
            <person name="Hou S."/>
            <person name="Lu X."/>
            <person name="Hess W.R."/>
        </authorList>
    </citation>
    <scope>NUCLEOTIDE SEQUENCE [LARGE SCALE GENOMIC DNA]</scope>
    <source>
        <strain evidence="2 3">NIES-593</strain>
    </source>
</reference>
<sequence length="187" mass="19798">MKRLILSSLSILLLSAIILPTVKAKGVGGTGKKNLTTDDGISRILIAQNQTSSGMLMANADNGTPDGLTQEQWLAAKGEVSVSPVKDNSYTVTLKASNLVPNGLYTFWWVNKKVVGMDMGPAGGTPGNEFKADSNGNATATITVPANNNYQMLAVAYHADNKTHGQMPGEMGKVTFTHLMGNFPKTN</sequence>
<dbReference type="Proteomes" id="UP000186868">
    <property type="component" value="Unassembled WGS sequence"/>
</dbReference>
<evidence type="ECO:0000256" key="1">
    <source>
        <dbReference type="SAM" id="SignalP"/>
    </source>
</evidence>
<accession>A0A1U7H8V6</accession>
<comment type="caution">
    <text evidence="2">The sequence shown here is derived from an EMBL/GenBank/DDBJ whole genome shotgun (WGS) entry which is preliminary data.</text>
</comment>
<dbReference type="EMBL" id="MRCB01000036">
    <property type="protein sequence ID" value="OKH19870.1"/>
    <property type="molecule type" value="Genomic_DNA"/>
</dbReference>
<dbReference type="STRING" id="1921803.NIES593_20220"/>
<keyword evidence="1" id="KW-0732">Signal</keyword>
<organism evidence="2 3">
    <name type="scientific">Hydrococcus rivularis NIES-593</name>
    <dbReference type="NCBI Taxonomy" id="1921803"/>
    <lineage>
        <taxon>Bacteria</taxon>
        <taxon>Bacillati</taxon>
        <taxon>Cyanobacteriota</taxon>
        <taxon>Cyanophyceae</taxon>
        <taxon>Pleurocapsales</taxon>
        <taxon>Hydrococcaceae</taxon>
        <taxon>Hydrococcus</taxon>
    </lineage>
</organism>
<dbReference type="OrthoDB" id="582416at2"/>
<keyword evidence="3" id="KW-1185">Reference proteome</keyword>
<feature type="chain" id="PRO_5010585300" evidence="1">
    <location>
        <begin position="25"/>
        <end position="187"/>
    </location>
</feature>
<name>A0A1U7H8V6_9CYAN</name>
<feature type="signal peptide" evidence="1">
    <location>
        <begin position="1"/>
        <end position="24"/>
    </location>
</feature>
<evidence type="ECO:0000313" key="2">
    <source>
        <dbReference type="EMBL" id="OKH19870.1"/>
    </source>
</evidence>